<dbReference type="InterPro" id="IPR013087">
    <property type="entry name" value="Znf_C2H2_type"/>
</dbReference>
<evidence type="ECO:0000259" key="3">
    <source>
        <dbReference type="PROSITE" id="PS50157"/>
    </source>
</evidence>
<feature type="region of interest" description="Disordered" evidence="2">
    <location>
        <begin position="85"/>
        <end position="109"/>
    </location>
</feature>
<feature type="region of interest" description="Disordered" evidence="2">
    <location>
        <begin position="378"/>
        <end position="404"/>
    </location>
</feature>
<feature type="compositionally biased region" description="Basic and acidic residues" evidence="2">
    <location>
        <begin position="24"/>
        <end position="38"/>
    </location>
</feature>
<feature type="region of interest" description="Disordered" evidence="2">
    <location>
        <begin position="24"/>
        <end position="53"/>
    </location>
</feature>
<feature type="compositionally biased region" description="Basic and acidic residues" evidence="2">
    <location>
        <begin position="301"/>
        <end position="311"/>
    </location>
</feature>
<accession>A0A7S0L107</accession>
<keyword evidence="1" id="KW-0479">Metal-binding</keyword>
<protein>
    <recommendedName>
        <fullName evidence="3">C2H2-type domain-containing protein</fullName>
    </recommendedName>
</protein>
<proteinExistence type="predicted"/>
<organism evidence="4">
    <name type="scientific">Asterionellopsis glacialis</name>
    <dbReference type="NCBI Taxonomy" id="33640"/>
    <lineage>
        <taxon>Eukaryota</taxon>
        <taxon>Sar</taxon>
        <taxon>Stramenopiles</taxon>
        <taxon>Ochrophyta</taxon>
        <taxon>Bacillariophyta</taxon>
        <taxon>Fragilariophyceae</taxon>
        <taxon>Fragilariophycidae</taxon>
        <taxon>Fragilariales</taxon>
        <taxon>Fragilariaceae</taxon>
        <taxon>Asterionellopsis</taxon>
    </lineage>
</organism>
<dbReference type="AlphaFoldDB" id="A0A7S0L107"/>
<keyword evidence="1" id="KW-0863">Zinc-finger</keyword>
<feature type="compositionally biased region" description="Basic residues" evidence="2">
    <location>
        <begin position="39"/>
        <end position="49"/>
    </location>
</feature>
<feature type="domain" description="C2H2-type" evidence="3">
    <location>
        <begin position="245"/>
        <end position="276"/>
    </location>
</feature>
<evidence type="ECO:0000313" key="4">
    <source>
        <dbReference type="EMBL" id="CAD8596268.1"/>
    </source>
</evidence>
<dbReference type="PROSITE" id="PS50157">
    <property type="entry name" value="ZINC_FINGER_C2H2_2"/>
    <property type="match status" value="1"/>
</dbReference>
<feature type="compositionally biased region" description="Acidic residues" evidence="2">
    <location>
        <begin position="312"/>
        <end position="323"/>
    </location>
</feature>
<feature type="region of interest" description="Disordered" evidence="2">
    <location>
        <begin position="301"/>
        <end position="339"/>
    </location>
</feature>
<feature type="region of interest" description="Disordered" evidence="2">
    <location>
        <begin position="176"/>
        <end position="222"/>
    </location>
</feature>
<keyword evidence="1" id="KW-0862">Zinc</keyword>
<name>A0A7S0L107_9STRA</name>
<feature type="compositionally biased region" description="Basic residues" evidence="2">
    <location>
        <begin position="388"/>
        <end position="404"/>
    </location>
</feature>
<dbReference type="GO" id="GO:0008270">
    <property type="term" value="F:zinc ion binding"/>
    <property type="evidence" value="ECO:0007669"/>
    <property type="project" value="UniProtKB-KW"/>
</dbReference>
<evidence type="ECO:0000256" key="2">
    <source>
        <dbReference type="SAM" id="MobiDB-lite"/>
    </source>
</evidence>
<feature type="compositionally biased region" description="Polar residues" evidence="2">
    <location>
        <begin position="100"/>
        <end position="109"/>
    </location>
</feature>
<gene>
    <name evidence="4" type="ORF">AGLA0713_LOCUS1096</name>
</gene>
<reference evidence="4" key="1">
    <citation type="submission" date="2021-01" db="EMBL/GenBank/DDBJ databases">
        <authorList>
            <person name="Corre E."/>
            <person name="Pelletier E."/>
            <person name="Niang G."/>
            <person name="Scheremetjew M."/>
            <person name="Finn R."/>
            <person name="Kale V."/>
            <person name="Holt S."/>
            <person name="Cochrane G."/>
            <person name="Meng A."/>
            <person name="Brown T."/>
            <person name="Cohen L."/>
        </authorList>
    </citation>
    <scope>NUCLEOTIDE SEQUENCE</scope>
</reference>
<evidence type="ECO:0000256" key="1">
    <source>
        <dbReference type="PROSITE-ProRule" id="PRU00042"/>
    </source>
</evidence>
<sequence>MCHTLTPGQQFATSYGIVQVVQDNRETPKEPSIEEKTQQKRKQRNRNNARSKIAEKIRKRLATVAVTTWTRREYLARLYKTTIPSLSEDNKDGGGGDETPPSSATANNNTMTSLNVWHAYFDKDPAQRPLPKKYRAIPHTSKLMEGPHIFTSSAPDRIVECILIRDERRKLYSIQDGAKEDGEEEDNKSWVSTIDAKIPSSNTENTPDDKTGTRSTTPPQPHCSMRLFLKRRLLVTPYIPYSPIYVCRDCGQKFTSRDGLAYHIKCKVCVKKAEAREEQIRNNLAGIQERVERRIKRHDTVQKLKQEHGSDADDDADGDDSDDNNGKQQQEEISNDIMKGSAMYPEVYEALGYSSNKTSTATKTAVPPNIIAATTVAMLSSKVAPTKTTKKKKKAKKNKRSKTS</sequence>
<dbReference type="EMBL" id="HBEX01001643">
    <property type="protein sequence ID" value="CAD8596268.1"/>
    <property type="molecule type" value="Transcribed_RNA"/>
</dbReference>